<evidence type="ECO:0000313" key="2">
    <source>
        <dbReference type="EMBL" id="MCE4557357.1"/>
    </source>
</evidence>
<dbReference type="InterPro" id="IPR011008">
    <property type="entry name" value="Dimeric_a/b-barrel"/>
</dbReference>
<dbReference type="EMBL" id="JAJTWU010000010">
    <property type="protein sequence ID" value="MCE4557357.1"/>
    <property type="molecule type" value="Genomic_DNA"/>
</dbReference>
<dbReference type="InterPro" id="IPR052936">
    <property type="entry name" value="Jasmonate_Hydroxylase-like"/>
</dbReference>
<dbReference type="PANTHER" id="PTHR37811">
    <property type="entry name" value="BLL5343 PROTEIN"/>
    <property type="match status" value="1"/>
</dbReference>
<sequence>MTASLPQPPYYAVIFTSQRTTVDEGYGDMADRMVAMAAGQPGYLGMDSARGADGLGITVSYWRGPDDIAAWRRHAEHKVARDTGRRDWYRHYTVRIAQVERAYGWHHDDGPADPRP</sequence>
<evidence type="ECO:0000313" key="3">
    <source>
        <dbReference type="Proteomes" id="UP001200741"/>
    </source>
</evidence>
<reference evidence="2 3" key="1">
    <citation type="submission" date="2021-12" db="EMBL/GenBank/DDBJ databases">
        <title>Genome seq of P8.</title>
        <authorList>
            <person name="Seo T."/>
        </authorList>
    </citation>
    <scope>NUCLEOTIDE SEQUENCE [LARGE SCALE GENOMIC DNA]</scope>
    <source>
        <strain evidence="2 3">P8</strain>
    </source>
</reference>
<organism evidence="2 3">
    <name type="scientific">Pelomonas cellulosilytica</name>
    <dbReference type="NCBI Taxonomy" id="2906762"/>
    <lineage>
        <taxon>Bacteria</taxon>
        <taxon>Pseudomonadati</taxon>
        <taxon>Pseudomonadota</taxon>
        <taxon>Betaproteobacteria</taxon>
        <taxon>Burkholderiales</taxon>
        <taxon>Sphaerotilaceae</taxon>
        <taxon>Roseateles</taxon>
    </lineage>
</organism>
<dbReference type="RefSeq" id="WP_233374737.1">
    <property type="nucleotide sequence ID" value="NZ_JAJTWU010000010.1"/>
</dbReference>
<keyword evidence="2" id="KW-0503">Monooxygenase</keyword>
<keyword evidence="2" id="KW-0560">Oxidoreductase</keyword>
<dbReference type="Pfam" id="PF03992">
    <property type="entry name" value="ABM"/>
    <property type="match status" value="1"/>
</dbReference>
<dbReference type="Proteomes" id="UP001200741">
    <property type="component" value="Unassembled WGS sequence"/>
</dbReference>
<dbReference type="PANTHER" id="PTHR37811:SF2">
    <property type="entry name" value="ABM DOMAIN-CONTAINING PROTEIN"/>
    <property type="match status" value="1"/>
</dbReference>
<dbReference type="GO" id="GO:0004497">
    <property type="term" value="F:monooxygenase activity"/>
    <property type="evidence" value="ECO:0007669"/>
    <property type="project" value="UniProtKB-KW"/>
</dbReference>
<name>A0ABS8XXG9_9BURK</name>
<proteinExistence type="predicted"/>
<dbReference type="Gene3D" id="3.30.70.100">
    <property type="match status" value="1"/>
</dbReference>
<dbReference type="InterPro" id="IPR007138">
    <property type="entry name" value="ABM_dom"/>
</dbReference>
<feature type="domain" description="ABM" evidence="1">
    <location>
        <begin position="27"/>
        <end position="81"/>
    </location>
</feature>
<accession>A0ABS8XXG9</accession>
<evidence type="ECO:0000259" key="1">
    <source>
        <dbReference type="Pfam" id="PF03992"/>
    </source>
</evidence>
<protein>
    <submittedName>
        <fullName evidence="2">Antibiotic biosynthesis monooxygenase</fullName>
    </submittedName>
</protein>
<comment type="caution">
    <text evidence="2">The sequence shown here is derived from an EMBL/GenBank/DDBJ whole genome shotgun (WGS) entry which is preliminary data.</text>
</comment>
<keyword evidence="3" id="KW-1185">Reference proteome</keyword>
<gene>
    <name evidence="2" type="ORF">LXT13_23455</name>
</gene>
<dbReference type="SUPFAM" id="SSF54909">
    <property type="entry name" value="Dimeric alpha+beta barrel"/>
    <property type="match status" value="1"/>
</dbReference>